<feature type="non-terminal residue" evidence="1">
    <location>
        <position position="1"/>
    </location>
</feature>
<proteinExistence type="predicted"/>
<comment type="caution">
    <text evidence="1">The sequence shown here is derived from an EMBL/GenBank/DDBJ whole genome shotgun (WGS) entry which is preliminary data.</text>
</comment>
<sequence>YDVKLCAFYVGNKSFGSVVNPSPVSNVVNLGISGGPFTLNIDASNLSPRTGHYIDLIMWQDENGDDLYEDTEDWEYTMR</sequence>
<protein>
    <submittedName>
        <fullName evidence="1">Uncharacterized protein</fullName>
    </submittedName>
</protein>
<accession>X1V000</accession>
<reference evidence="1" key="1">
    <citation type="journal article" date="2014" name="Front. Microbiol.">
        <title>High frequency of phylogenetically diverse reductive dehalogenase-homologous genes in deep subseafloor sedimentary metagenomes.</title>
        <authorList>
            <person name="Kawai M."/>
            <person name="Futagami T."/>
            <person name="Toyoda A."/>
            <person name="Takaki Y."/>
            <person name="Nishi S."/>
            <person name="Hori S."/>
            <person name="Arai W."/>
            <person name="Tsubouchi T."/>
            <person name="Morono Y."/>
            <person name="Uchiyama I."/>
            <person name="Ito T."/>
            <person name="Fujiyama A."/>
            <person name="Inagaki F."/>
            <person name="Takami H."/>
        </authorList>
    </citation>
    <scope>NUCLEOTIDE SEQUENCE</scope>
    <source>
        <strain evidence="1">Expedition CK06-06</strain>
    </source>
</reference>
<organism evidence="1">
    <name type="scientific">marine sediment metagenome</name>
    <dbReference type="NCBI Taxonomy" id="412755"/>
    <lineage>
        <taxon>unclassified sequences</taxon>
        <taxon>metagenomes</taxon>
        <taxon>ecological metagenomes</taxon>
    </lineage>
</organism>
<name>X1V000_9ZZZZ</name>
<gene>
    <name evidence="1" type="ORF">S12H4_35337</name>
</gene>
<evidence type="ECO:0000313" key="1">
    <source>
        <dbReference type="EMBL" id="GAI97949.1"/>
    </source>
</evidence>
<dbReference type="AlphaFoldDB" id="X1V000"/>
<dbReference type="EMBL" id="BARW01020976">
    <property type="protein sequence ID" value="GAI97949.1"/>
    <property type="molecule type" value="Genomic_DNA"/>
</dbReference>